<organism evidence="2 3">
    <name type="scientific">Rhodopirellula bahusiensis</name>
    <dbReference type="NCBI Taxonomy" id="2014065"/>
    <lineage>
        <taxon>Bacteria</taxon>
        <taxon>Pseudomonadati</taxon>
        <taxon>Planctomycetota</taxon>
        <taxon>Planctomycetia</taxon>
        <taxon>Pirellulales</taxon>
        <taxon>Pirellulaceae</taxon>
        <taxon>Rhodopirellula</taxon>
    </lineage>
</organism>
<evidence type="ECO:0000313" key="2">
    <source>
        <dbReference type="EMBL" id="PHQ37278.1"/>
    </source>
</evidence>
<gene>
    <name evidence="2" type="ORF">CEE69_00305</name>
</gene>
<dbReference type="AlphaFoldDB" id="A0A2G1WE31"/>
<comment type="caution">
    <text evidence="2">The sequence shown here is derived from an EMBL/GenBank/DDBJ whole genome shotgun (WGS) entry which is preliminary data.</text>
</comment>
<reference evidence="2 3" key="1">
    <citation type="submission" date="2017-06" db="EMBL/GenBank/DDBJ databases">
        <title>Description of Rhodopirellula bahusiensis sp. nov.</title>
        <authorList>
            <person name="Kizina J."/>
            <person name="Harder J."/>
        </authorList>
    </citation>
    <scope>NUCLEOTIDE SEQUENCE [LARGE SCALE GENOMIC DNA]</scope>
    <source>
        <strain evidence="2 3">SWK21</strain>
    </source>
</reference>
<protein>
    <submittedName>
        <fullName evidence="2">Uncharacterized protein</fullName>
    </submittedName>
</protein>
<keyword evidence="1" id="KW-0472">Membrane</keyword>
<keyword evidence="1" id="KW-1133">Transmembrane helix</keyword>
<sequence length="110" mass="12307">MVNPYESAEFVSITPPEKPSKHPFLIGFRNGTLWSLIVLFLTVPAFYNEFTLPLRQSNTISPGDRLTLATSAWSWLIACGTGLTFITLPWAVVAGFVKWASVRRETGFTR</sequence>
<dbReference type="Proteomes" id="UP000225740">
    <property type="component" value="Unassembled WGS sequence"/>
</dbReference>
<accession>A0A2G1WE31</accession>
<name>A0A2G1WE31_9BACT</name>
<feature type="transmembrane region" description="Helical" evidence="1">
    <location>
        <begin position="28"/>
        <end position="47"/>
    </location>
</feature>
<keyword evidence="3" id="KW-1185">Reference proteome</keyword>
<keyword evidence="1" id="KW-0812">Transmembrane</keyword>
<dbReference type="EMBL" id="NIZW01000001">
    <property type="protein sequence ID" value="PHQ37278.1"/>
    <property type="molecule type" value="Genomic_DNA"/>
</dbReference>
<evidence type="ECO:0000256" key="1">
    <source>
        <dbReference type="SAM" id="Phobius"/>
    </source>
</evidence>
<dbReference type="OrthoDB" id="9913445at2"/>
<proteinExistence type="predicted"/>
<feature type="transmembrane region" description="Helical" evidence="1">
    <location>
        <begin position="72"/>
        <end position="97"/>
    </location>
</feature>
<evidence type="ECO:0000313" key="3">
    <source>
        <dbReference type="Proteomes" id="UP000225740"/>
    </source>
</evidence>